<protein>
    <submittedName>
        <fullName evidence="2">Uncharacterized protein</fullName>
    </submittedName>
</protein>
<accession>A0ABN8ID49</accession>
<keyword evidence="3" id="KW-1185">Reference proteome</keyword>
<sequence>MVDITVDLLLEPSGSGVEVHFSSQAGRGSLRARRKWGGVPQGSSQVGRGSLRARRKLGGSLRARRKWGGAGVPQGSSPS</sequence>
<dbReference type="EMBL" id="OW152834">
    <property type="protein sequence ID" value="CAH2055576.1"/>
    <property type="molecule type" value="Genomic_DNA"/>
</dbReference>
<evidence type="ECO:0000256" key="1">
    <source>
        <dbReference type="SAM" id="MobiDB-lite"/>
    </source>
</evidence>
<evidence type="ECO:0000313" key="3">
    <source>
        <dbReference type="Proteomes" id="UP000837857"/>
    </source>
</evidence>
<name>A0ABN8ID49_9NEOP</name>
<reference evidence="2" key="1">
    <citation type="submission" date="2022-03" db="EMBL/GenBank/DDBJ databases">
        <authorList>
            <person name="Martin H S."/>
        </authorList>
    </citation>
    <scope>NUCLEOTIDE SEQUENCE</scope>
</reference>
<feature type="non-terminal residue" evidence="2">
    <location>
        <position position="1"/>
    </location>
</feature>
<feature type="region of interest" description="Disordered" evidence="1">
    <location>
        <begin position="32"/>
        <end position="79"/>
    </location>
</feature>
<dbReference type="Proteomes" id="UP000837857">
    <property type="component" value="Chromosome 22"/>
</dbReference>
<evidence type="ECO:0000313" key="2">
    <source>
        <dbReference type="EMBL" id="CAH2055576.1"/>
    </source>
</evidence>
<gene>
    <name evidence="2" type="ORF">IPOD504_LOCUS8919</name>
</gene>
<proteinExistence type="predicted"/>
<organism evidence="2 3">
    <name type="scientific">Iphiclides podalirius</name>
    <name type="common">scarce swallowtail</name>
    <dbReference type="NCBI Taxonomy" id="110791"/>
    <lineage>
        <taxon>Eukaryota</taxon>
        <taxon>Metazoa</taxon>
        <taxon>Ecdysozoa</taxon>
        <taxon>Arthropoda</taxon>
        <taxon>Hexapoda</taxon>
        <taxon>Insecta</taxon>
        <taxon>Pterygota</taxon>
        <taxon>Neoptera</taxon>
        <taxon>Endopterygota</taxon>
        <taxon>Lepidoptera</taxon>
        <taxon>Glossata</taxon>
        <taxon>Ditrysia</taxon>
        <taxon>Papilionoidea</taxon>
        <taxon>Papilionidae</taxon>
        <taxon>Papilioninae</taxon>
        <taxon>Iphiclides</taxon>
    </lineage>
</organism>
<feature type="compositionally biased region" description="Basic residues" evidence="1">
    <location>
        <begin position="51"/>
        <end position="67"/>
    </location>
</feature>